<comment type="caution">
    <text evidence="7">The sequence shown here is derived from an EMBL/GenBank/DDBJ whole genome shotgun (WGS) entry which is preliminary data.</text>
</comment>
<evidence type="ECO:0000256" key="2">
    <source>
        <dbReference type="ARBA" id="ARBA00022670"/>
    </source>
</evidence>
<proteinExistence type="inferred from homology"/>
<keyword evidence="4 5" id="KW-0720">Serine protease</keyword>
<dbReference type="Gene3D" id="3.40.50.200">
    <property type="entry name" value="Peptidase S8/S53 domain"/>
    <property type="match status" value="1"/>
</dbReference>
<evidence type="ECO:0000256" key="3">
    <source>
        <dbReference type="ARBA" id="ARBA00022801"/>
    </source>
</evidence>
<evidence type="ECO:0000256" key="4">
    <source>
        <dbReference type="ARBA" id="ARBA00022825"/>
    </source>
</evidence>
<sequence>MNHLLITTDGRPWTEVEARLQHYLPGLDCALWPTGPTQALLRAPLRRALAIEYPAIGVGPLLQVMGVVRTDELDDETAARLVALRDASQLPPRPASRARAAAALDWHLAALRAPQAWALLGGPGAINWRDIRVGHPDTGYVEHPAFGFGQPGGTWIDTAQARTMIATVDTGVPVDEPGGGIDPLSGISASHGTRVGTTIAGYAPQDGFLGVAPRVPLVPVRITDSVWINHAQETFAEAVDHLVRTARVSVINCSLGCFASAVRPALRTALDQAYEAGVILCCAAGNIVNDVVPPASLARSIAAGGVTREDRPWSGSAYGPETDWSAPAAGLRRADVRRGGRLGYAEGGDGTSYAAAISSAAAALWLARHGAALDAAYPQPWQRVEAFRHCARASTRVPALWNAGAFGSGILDLAALLQCPLPAAAALVKAPAA</sequence>
<feature type="active site" description="Charge relay system" evidence="5">
    <location>
        <position position="169"/>
    </location>
</feature>
<dbReference type="Pfam" id="PF00082">
    <property type="entry name" value="Peptidase_S8"/>
    <property type="match status" value="1"/>
</dbReference>
<dbReference type="PANTHER" id="PTHR43806:SF11">
    <property type="entry name" value="CEREVISIN-RELATED"/>
    <property type="match status" value="1"/>
</dbReference>
<dbReference type="InterPro" id="IPR036852">
    <property type="entry name" value="Peptidase_S8/S53_dom_sf"/>
</dbReference>
<organism evidence="7 8">
    <name type="scientific">Ideonella aquatica</name>
    <dbReference type="NCBI Taxonomy" id="2824119"/>
    <lineage>
        <taxon>Bacteria</taxon>
        <taxon>Pseudomonadati</taxon>
        <taxon>Pseudomonadota</taxon>
        <taxon>Betaproteobacteria</taxon>
        <taxon>Burkholderiales</taxon>
        <taxon>Sphaerotilaceae</taxon>
        <taxon>Ideonella</taxon>
    </lineage>
</organism>
<dbReference type="Proteomes" id="UP000678374">
    <property type="component" value="Unassembled WGS sequence"/>
</dbReference>
<keyword evidence="3 5" id="KW-0378">Hydrolase</keyword>
<evidence type="ECO:0000313" key="8">
    <source>
        <dbReference type="Proteomes" id="UP000678374"/>
    </source>
</evidence>
<dbReference type="RefSeq" id="WP_210801834.1">
    <property type="nucleotide sequence ID" value="NZ_JAGQDE010000007.1"/>
</dbReference>
<dbReference type="SUPFAM" id="SSF52743">
    <property type="entry name" value="Subtilisin-like"/>
    <property type="match status" value="1"/>
</dbReference>
<name>A0A941BJ75_9BURK</name>
<dbReference type="CDD" id="cd00306">
    <property type="entry name" value="Peptidases_S8_S53"/>
    <property type="match status" value="1"/>
</dbReference>
<comment type="similarity">
    <text evidence="1 5">Belongs to the peptidase S8 family.</text>
</comment>
<protein>
    <submittedName>
        <fullName evidence="7">S8/S53 family peptidase</fullName>
    </submittedName>
</protein>
<dbReference type="InterPro" id="IPR000209">
    <property type="entry name" value="Peptidase_S8/S53_dom"/>
</dbReference>
<dbReference type="PROSITE" id="PS51892">
    <property type="entry name" value="SUBTILASE"/>
    <property type="match status" value="1"/>
</dbReference>
<dbReference type="InterPro" id="IPR050131">
    <property type="entry name" value="Peptidase_S8_subtilisin-like"/>
</dbReference>
<dbReference type="EMBL" id="JAGQDE010000007">
    <property type="protein sequence ID" value="MBQ0959277.1"/>
    <property type="molecule type" value="Genomic_DNA"/>
</dbReference>
<dbReference type="PANTHER" id="PTHR43806">
    <property type="entry name" value="PEPTIDASE S8"/>
    <property type="match status" value="1"/>
</dbReference>
<dbReference type="GO" id="GO:0004252">
    <property type="term" value="F:serine-type endopeptidase activity"/>
    <property type="evidence" value="ECO:0007669"/>
    <property type="project" value="UniProtKB-UniRule"/>
</dbReference>
<evidence type="ECO:0000256" key="1">
    <source>
        <dbReference type="ARBA" id="ARBA00011073"/>
    </source>
</evidence>
<keyword evidence="2 5" id="KW-0645">Protease</keyword>
<feature type="active site" description="Charge relay system" evidence="5">
    <location>
        <position position="191"/>
    </location>
</feature>
<accession>A0A941BJ75</accession>
<feature type="active site" description="Charge relay system" evidence="5">
    <location>
        <position position="352"/>
    </location>
</feature>
<evidence type="ECO:0000256" key="5">
    <source>
        <dbReference type="PROSITE-ProRule" id="PRU01240"/>
    </source>
</evidence>
<reference evidence="7" key="1">
    <citation type="submission" date="2021-04" db="EMBL/GenBank/DDBJ databases">
        <title>The genome sequence of Ideonella sp. 4Y11.</title>
        <authorList>
            <person name="Liu Y."/>
        </authorList>
    </citation>
    <scope>NUCLEOTIDE SEQUENCE</scope>
    <source>
        <strain evidence="7">4Y11</strain>
    </source>
</reference>
<dbReference type="GO" id="GO:0006508">
    <property type="term" value="P:proteolysis"/>
    <property type="evidence" value="ECO:0007669"/>
    <property type="project" value="UniProtKB-KW"/>
</dbReference>
<keyword evidence="8" id="KW-1185">Reference proteome</keyword>
<gene>
    <name evidence="7" type="ORF">KAK06_09980</name>
</gene>
<feature type="domain" description="Peptidase S8/S53" evidence="6">
    <location>
        <begin position="189"/>
        <end position="370"/>
    </location>
</feature>
<dbReference type="AlphaFoldDB" id="A0A941BJ75"/>
<evidence type="ECO:0000259" key="6">
    <source>
        <dbReference type="Pfam" id="PF00082"/>
    </source>
</evidence>
<evidence type="ECO:0000313" key="7">
    <source>
        <dbReference type="EMBL" id="MBQ0959277.1"/>
    </source>
</evidence>